<keyword evidence="1" id="KW-1133">Transmembrane helix</keyword>
<evidence type="ECO:0000313" key="2">
    <source>
        <dbReference type="EMBL" id="RAR48450.1"/>
    </source>
</evidence>
<sequence length="104" mass="11831">MLNFKPLDFNVQAVFTTSKVMKEQDLTQLTVNELKAKQKTLKTSSILILIAMAIMLISGIFFMLKMKSPVFTILPVAFLPLVIVFSKQLKSIKEELQKRENSPN</sequence>
<protein>
    <recommendedName>
        <fullName evidence="4">Redox-active disulfide protein 2</fullName>
    </recommendedName>
</protein>
<keyword evidence="1" id="KW-0812">Transmembrane</keyword>
<reference evidence="2 3" key="1">
    <citation type="submission" date="2018-06" db="EMBL/GenBank/DDBJ databases">
        <title>Genomic Encyclopedia of Type Strains, Phase III (KMG-III): the genomes of soil and plant-associated and newly described type strains.</title>
        <authorList>
            <person name="Whitman W."/>
        </authorList>
    </citation>
    <scope>NUCLEOTIDE SEQUENCE [LARGE SCALE GENOMIC DNA]</scope>
    <source>
        <strain evidence="2 3">CGMCC 1.12504</strain>
    </source>
</reference>
<feature type="transmembrane region" description="Helical" evidence="1">
    <location>
        <begin position="45"/>
        <end position="64"/>
    </location>
</feature>
<proteinExistence type="predicted"/>
<accession>A0A328WQ50</accession>
<evidence type="ECO:0000313" key="3">
    <source>
        <dbReference type="Proteomes" id="UP000249518"/>
    </source>
</evidence>
<dbReference type="AlphaFoldDB" id="A0A328WQ50"/>
<evidence type="ECO:0008006" key="4">
    <source>
        <dbReference type="Google" id="ProtNLM"/>
    </source>
</evidence>
<feature type="transmembrane region" description="Helical" evidence="1">
    <location>
        <begin position="70"/>
        <end position="89"/>
    </location>
</feature>
<dbReference type="Proteomes" id="UP000249518">
    <property type="component" value="Unassembled WGS sequence"/>
</dbReference>
<keyword evidence="1" id="KW-0472">Membrane</keyword>
<comment type="caution">
    <text evidence="2">The sequence shown here is derived from an EMBL/GenBank/DDBJ whole genome shotgun (WGS) entry which is preliminary data.</text>
</comment>
<organism evidence="2 3">
    <name type="scientific">Flavobacterium lacus</name>
    <dbReference type="NCBI Taxonomy" id="1353778"/>
    <lineage>
        <taxon>Bacteria</taxon>
        <taxon>Pseudomonadati</taxon>
        <taxon>Bacteroidota</taxon>
        <taxon>Flavobacteriia</taxon>
        <taxon>Flavobacteriales</taxon>
        <taxon>Flavobacteriaceae</taxon>
        <taxon>Flavobacterium</taxon>
    </lineage>
</organism>
<keyword evidence="3" id="KW-1185">Reference proteome</keyword>
<evidence type="ECO:0000256" key="1">
    <source>
        <dbReference type="SAM" id="Phobius"/>
    </source>
</evidence>
<name>A0A328WQ50_9FLAO</name>
<gene>
    <name evidence="2" type="ORF">B0I10_10558</name>
</gene>
<dbReference type="EMBL" id="QLSV01000005">
    <property type="protein sequence ID" value="RAR48450.1"/>
    <property type="molecule type" value="Genomic_DNA"/>
</dbReference>